<dbReference type="Proteomes" id="UP001590951">
    <property type="component" value="Unassembled WGS sequence"/>
</dbReference>
<dbReference type="EMBL" id="JBHFEH010000043">
    <property type="protein sequence ID" value="KAL2050747.1"/>
    <property type="molecule type" value="Genomic_DNA"/>
</dbReference>
<protein>
    <submittedName>
        <fullName evidence="1">Uncharacterized protein</fullName>
    </submittedName>
</protein>
<proteinExistence type="predicted"/>
<keyword evidence="2" id="KW-1185">Reference proteome</keyword>
<evidence type="ECO:0000313" key="2">
    <source>
        <dbReference type="Proteomes" id="UP001590951"/>
    </source>
</evidence>
<name>A0ABR4B0L2_9LECA</name>
<comment type="caution">
    <text evidence="1">The sequence shown here is derived from an EMBL/GenBank/DDBJ whole genome shotgun (WGS) entry which is preliminary data.</text>
</comment>
<gene>
    <name evidence="1" type="ORF">ABVK25_008985</name>
</gene>
<sequence>MAPALENSGPGDRVFVARGSMGPLILRPASADATFDDTRKKHSVSTSYELVGGCYVQGIMDGEVVDMMEKGDVQEETVFLI</sequence>
<accession>A0ABR4B0L2</accession>
<organism evidence="1 2">
    <name type="scientific">Lepraria finkii</name>
    <dbReference type="NCBI Taxonomy" id="1340010"/>
    <lineage>
        <taxon>Eukaryota</taxon>
        <taxon>Fungi</taxon>
        <taxon>Dikarya</taxon>
        <taxon>Ascomycota</taxon>
        <taxon>Pezizomycotina</taxon>
        <taxon>Lecanoromycetes</taxon>
        <taxon>OSLEUM clade</taxon>
        <taxon>Lecanoromycetidae</taxon>
        <taxon>Lecanorales</taxon>
        <taxon>Lecanorineae</taxon>
        <taxon>Stereocaulaceae</taxon>
        <taxon>Lepraria</taxon>
    </lineage>
</organism>
<reference evidence="1 2" key="1">
    <citation type="submission" date="2024-09" db="EMBL/GenBank/DDBJ databases">
        <title>Rethinking Asexuality: The Enigmatic Case of Functional Sexual Genes in Lepraria (Stereocaulaceae).</title>
        <authorList>
            <person name="Doellman M."/>
            <person name="Sun Y."/>
            <person name="Barcenas-Pena A."/>
            <person name="Lumbsch H.T."/>
            <person name="Grewe F."/>
        </authorList>
    </citation>
    <scope>NUCLEOTIDE SEQUENCE [LARGE SCALE GENOMIC DNA]</scope>
    <source>
        <strain evidence="1 2">Grewe 0041</strain>
    </source>
</reference>
<evidence type="ECO:0000313" key="1">
    <source>
        <dbReference type="EMBL" id="KAL2050747.1"/>
    </source>
</evidence>
<dbReference type="Pfam" id="PF26639">
    <property type="entry name" value="Het-6_barrel"/>
    <property type="match status" value="1"/>
</dbReference>